<evidence type="ECO:0000256" key="4">
    <source>
        <dbReference type="ARBA" id="ARBA00022729"/>
    </source>
</evidence>
<gene>
    <name evidence="8" type="ORF">CARN1_2261</name>
</gene>
<organism evidence="8">
    <name type="scientific">mine drainage metagenome</name>
    <dbReference type="NCBI Taxonomy" id="410659"/>
    <lineage>
        <taxon>unclassified sequences</taxon>
        <taxon>metagenomes</taxon>
        <taxon>ecological metagenomes</taxon>
    </lineage>
</organism>
<dbReference type="Gene3D" id="2.170.130.10">
    <property type="entry name" value="TonB-dependent receptor, plug domain"/>
    <property type="match status" value="1"/>
</dbReference>
<dbReference type="PANTHER" id="PTHR30069">
    <property type="entry name" value="TONB-DEPENDENT OUTER MEMBRANE RECEPTOR"/>
    <property type="match status" value="1"/>
</dbReference>
<dbReference type="GO" id="GO:0009279">
    <property type="term" value="C:cell outer membrane"/>
    <property type="evidence" value="ECO:0007669"/>
    <property type="project" value="UniProtKB-SubCell"/>
</dbReference>
<dbReference type="EMBL" id="CABL01000001">
    <property type="protein sequence ID" value="CBH74374.1"/>
    <property type="molecule type" value="Genomic_DNA"/>
</dbReference>
<evidence type="ECO:0000256" key="2">
    <source>
        <dbReference type="ARBA" id="ARBA00022448"/>
    </source>
</evidence>
<proteinExistence type="predicted"/>
<dbReference type="InterPro" id="IPR037066">
    <property type="entry name" value="Plug_dom_sf"/>
</dbReference>
<dbReference type="InterPro" id="IPR036942">
    <property type="entry name" value="Beta-barrel_TonB_sf"/>
</dbReference>
<keyword evidence="6" id="KW-0998">Cell outer membrane</keyword>
<evidence type="ECO:0000256" key="5">
    <source>
        <dbReference type="ARBA" id="ARBA00023136"/>
    </source>
</evidence>
<dbReference type="Pfam" id="PF07715">
    <property type="entry name" value="Plug"/>
    <property type="match status" value="1"/>
</dbReference>
<keyword evidence="4" id="KW-0732">Signal</keyword>
<dbReference type="Gene3D" id="2.40.170.20">
    <property type="entry name" value="TonB-dependent receptor, beta-barrel domain"/>
    <property type="match status" value="1"/>
</dbReference>
<evidence type="ECO:0000256" key="3">
    <source>
        <dbReference type="ARBA" id="ARBA00022692"/>
    </source>
</evidence>
<comment type="caution">
    <text evidence="8">The sequence shown here is derived from an EMBL/GenBank/DDBJ whole genome shotgun (WGS) entry which is preliminary data.</text>
</comment>
<evidence type="ECO:0000256" key="1">
    <source>
        <dbReference type="ARBA" id="ARBA00004571"/>
    </source>
</evidence>
<keyword evidence="2" id="KW-0813">Transport</keyword>
<keyword evidence="5" id="KW-0472">Membrane</keyword>
<dbReference type="GO" id="GO:0044718">
    <property type="term" value="P:siderophore transmembrane transport"/>
    <property type="evidence" value="ECO:0007669"/>
    <property type="project" value="TreeGrafter"/>
</dbReference>
<sequence length="676" mass="70684">MRLFPIEKVIAHVVSTGARNASYETISKRSSLSKVSSSLLAAMNAVPGLHVVAGASGLGATASIRGQDPSLTSYTINGVSVGNSAASTIDSDLLDQAQVDAANDMVAYTFLSPSLRPLYHASAQQGAFGLSVVKGSFQDTSGVLGIAYSHATRTALSALNGQTYLDQSGTTYRHLGAVAITGNYADISFPLGSWEGSLSDAVSTSRKLPLPNIRAGRVPAGFGPGEVLTSQANNPLLSINGLWNDYAISASFASWDQNEVDDYATRIVDRTPAPFFSSDTTQGSDLYFGVSTATEATHTTLSYDISRSSYRFSALGLPLSATSIPRSTITLSQNGRLGPVLLDHLGLSAEIGGGHTSPSMNFAIRWPNKHGVQAYVTANAGRRFVDATALGGAIGTSDPATATFDCADRLISTTSVGVNTASPSAYGFSLGYGRQLRSAWLNLSGYDERIYGTIVSNAPVAASAMPAGALPLSALGQLQAAFSTIGGCAGAPPGPSNIFFSENVGNVNAEYRGLALQAQLALSRNLGLDVLYGLTQARLLAVPTLLQSPLSPYVRYAQLPNVAPSALNVTADWHPSHYVEALVNIGSSSRNNQNNLPAYTQLSAGVLVHISHQASLSIIGSNLTNQFVGYFVSPEYAVPLPTYGGVGFPTLADPLPHSALYVQLNLRVASHRHDGF</sequence>
<dbReference type="GO" id="GO:0015344">
    <property type="term" value="F:siderophore uptake transmembrane transporter activity"/>
    <property type="evidence" value="ECO:0007669"/>
    <property type="project" value="TreeGrafter"/>
</dbReference>
<keyword evidence="3" id="KW-0812">Transmembrane</keyword>
<accession>E6PD39</accession>
<name>E6PD39_9ZZZZ</name>
<comment type="subcellular location">
    <subcellularLocation>
        <location evidence="1">Cell outer membrane</location>
        <topology evidence="1">Multi-pass membrane protein</topology>
    </subcellularLocation>
</comment>
<dbReference type="SUPFAM" id="SSF56935">
    <property type="entry name" value="Porins"/>
    <property type="match status" value="1"/>
</dbReference>
<evidence type="ECO:0000313" key="8">
    <source>
        <dbReference type="EMBL" id="CBH74374.1"/>
    </source>
</evidence>
<evidence type="ECO:0000259" key="7">
    <source>
        <dbReference type="Pfam" id="PF07715"/>
    </source>
</evidence>
<protein>
    <recommendedName>
        <fullName evidence="7">TonB-dependent receptor plug domain-containing protein</fullName>
    </recommendedName>
</protein>
<reference evidence="8" key="1">
    <citation type="submission" date="2009-10" db="EMBL/GenBank/DDBJ databases">
        <title>Diversity of trophic interactions inside an arsenic-rich microbial ecosystem.</title>
        <authorList>
            <person name="Bertin P.N."/>
            <person name="Heinrich-Salmeron A."/>
            <person name="Pelletier E."/>
            <person name="Goulhen-Chollet F."/>
            <person name="Arsene-Ploetze F."/>
            <person name="Gallien S."/>
            <person name="Calteau A."/>
            <person name="Vallenet D."/>
            <person name="Casiot C."/>
            <person name="Chane-Woon-Ming B."/>
            <person name="Giloteaux L."/>
            <person name="Barakat M."/>
            <person name="Bonnefoy V."/>
            <person name="Bruneel O."/>
            <person name="Chandler M."/>
            <person name="Cleiss J."/>
            <person name="Duran R."/>
            <person name="Elbaz-Poulichet F."/>
            <person name="Fonknechten N."/>
            <person name="Lauga B."/>
            <person name="Mornico D."/>
            <person name="Ortet P."/>
            <person name="Schaeffer C."/>
            <person name="Siguier P."/>
            <person name="Alexander Thil Smith A."/>
            <person name="Van Dorsselaer A."/>
            <person name="Weissenbach J."/>
            <person name="Medigue C."/>
            <person name="Le Paslier D."/>
        </authorList>
    </citation>
    <scope>NUCLEOTIDE SEQUENCE</scope>
</reference>
<dbReference type="InterPro" id="IPR012910">
    <property type="entry name" value="Plug_dom"/>
</dbReference>
<dbReference type="AlphaFoldDB" id="E6PD39"/>
<dbReference type="InterPro" id="IPR039426">
    <property type="entry name" value="TonB-dep_rcpt-like"/>
</dbReference>
<feature type="domain" description="TonB-dependent receptor plug" evidence="7">
    <location>
        <begin position="24"/>
        <end position="100"/>
    </location>
</feature>
<evidence type="ECO:0000256" key="6">
    <source>
        <dbReference type="ARBA" id="ARBA00023237"/>
    </source>
</evidence>
<dbReference type="PANTHER" id="PTHR30069:SF29">
    <property type="entry name" value="HEMOGLOBIN AND HEMOGLOBIN-HAPTOGLOBIN-BINDING PROTEIN 1-RELATED"/>
    <property type="match status" value="1"/>
</dbReference>